<evidence type="ECO:0000256" key="4">
    <source>
        <dbReference type="ARBA" id="ARBA00022723"/>
    </source>
</evidence>
<dbReference type="CDD" id="cd11009">
    <property type="entry name" value="Zn_dep_PLPC"/>
    <property type="match status" value="1"/>
</dbReference>
<evidence type="ECO:0000259" key="9">
    <source>
        <dbReference type="PROSITE" id="PS51346"/>
    </source>
</evidence>
<dbReference type="Gene3D" id="1.10.575.10">
    <property type="entry name" value="P1 Nuclease"/>
    <property type="match status" value="1"/>
</dbReference>
<dbReference type="InterPro" id="IPR008947">
    <property type="entry name" value="PLipase_C/P1_nuclease_dom_sf"/>
</dbReference>
<reference evidence="10 11" key="1">
    <citation type="submission" date="2018-02" db="EMBL/GenBank/DDBJ databases">
        <title>Genomic Encyclopedia of Archaeal and Bacterial Type Strains, Phase II (KMG-II): from individual species to whole genera.</title>
        <authorList>
            <person name="Goeker M."/>
        </authorList>
    </citation>
    <scope>NUCLEOTIDE SEQUENCE [LARGE SCALE GENOMIC DNA]</scope>
    <source>
        <strain evidence="10 11">DSM 15099</strain>
    </source>
</reference>
<organism evidence="10 11">
    <name type="scientific">Clostridium algidicarnis DSM 15099</name>
    <dbReference type="NCBI Taxonomy" id="1121295"/>
    <lineage>
        <taxon>Bacteria</taxon>
        <taxon>Bacillati</taxon>
        <taxon>Bacillota</taxon>
        <taxon>Clostridia</taxon>
        <taxon>Eubacteriales</taxon>
        <taxon>Clostridiaceae</taxon>
        <taxon>Clostridium</taxon>
    </lineage>
</organism>
<dbReference type="PROSITE" id="PS51346">
    <property type="entry name" value="PROKAR_ZN_DEPEND_PLPC_2"/>
    <property type="match status" value="1"/>
</dbReference>
<accession>A0A2S6FWZ9</accession>
<dbReference type="RefSeq" id="WP_104410154.1">
    <property type="nucleotide sequence ID" value="NZ_PTIS01000011.1"/>
</dbReference>
<name>A0A2S6FWZ9_9CLOT</name>
<evidence type="ECO:0000256" key="6">
    <source>
        <dbReference type="ARBA" id="ARBA00022801"/>
    </source>
</evidence>
<dbReference type="SMART" id="SM00770">
    <property type="entry name" value="Zn_dep_PLPC"/>
    <property type="match status" value="1"/>
</dbReference>
<sequence>MNKNKFEFTYGKALHGVMFAINPFKKMVLKTHCIVHKFINIQAIQILNNDGHMDAGDYYRNNIKPLNEGVAWADQDFKSSNHFYHVTKGKGLYGFSDALSEAKKYYKLSLSYLDKGDTNKALFYLGAACHLVQDTTVPHHVNNRLLKKHRKFELWIISKLFSDYSFAVESGILRFNGLEEYIKNNAVVADDTYNKFQVVEDKEERYFKIASVILKQAQITTAGFLLDFYEDYIKDRKFYEEVSIS</sequence>
<feature type="domain" description="Zn-dependent PLC" evidence="9">
    <location>
        <begin position="23"/>
        <end position="239"/>
    </location>
</feature>
<dbReference type="SUPFAM" id="SSF48537">
    <property type="entry name" value="Phospholipase C/P1 nuclease"/>
    <property type="match status" value="1"/>
</dbReference>
<evidence type="ECO:0000256" key="7">
    <source>
        <dbReference type="ARBA" id="ARBA00022833"/>
    </source>
</evidence>
<evidence type="ECO:0000256" key="3">
    <source>
        <dbReference type="ARBA" id="ARBA00022525"/>
    </source>
</evidence>
<dbReference type="AlphaFoldDB" id="A0A2S6FWZ9"/>
<keyword evidence="6" id="KW-0378">Hydrolase</keyword>
<dbReference type="EMBL" id="PTIS01000011">
    <property type="protein sequence ID" value="PPK48025.1"/>
    <property type="molecule type" value="Genomic_DNA"/>
</dbReference>
<evidence type="ECO:0000256" key="1">
    <source>
        <dbReference type="ARBA" id="ARBA00012018"/>
    </source>
</evidence>
<evidence type="ECO:0000256" key="2">
    <source>
        <dbReference type="ARBA" id="ARBA00018391"/>
    </source>
</evidence>
<keyword evidence="7" id="KW-0862">Zinc</keyword>
<evidence type="ECO:0000256" key="5">
    <source>
        <dbReference type="ARBA" id="ARBA00022729"/>
    </source>
</evidence>
<dbReference type="InterPro" id="IPR029002">
    <property type="entry name" value="PLPC/GPLD1"/>
</dbReference>
<evidence type="ECO:0000313" key="10">
    <source>
        <dbReference type="EMBL" id="PPK48025.1"/>
    </source>
</evidence>
<dbReference type="Pfam" id="PF00882">
    <property type="entry name" value="Zn_dep_PLPC"/>
    <property type="match status" value="1"/>
</dbReference>
<dbReference type="OrthoDB" id="1677163at2"/>
<comment type="caution">
    <text evidence="10">The sequence shown here is derived from an EMBL/GenBank/DDBJ whole genome shotgun (WGS) entry which is preliminary data.</text>
</comment>
<evidence type="ECO:0000256" key="8">
    <source>
        <dbReference type="ARBA" id="ARBA00031285"/>
    </source>
</evidence>
<protein>
    <recommendedName>
        <fullName evidence="2">Phospholipase C</fullName>
        <ecNumber evidence="1">3.1.4.3</ecNumber>
    </recommendedName>
    <alternativeName>
        <fullName evidence="8">Phosphatidylcholine cholinephosphohydrolase</fullName>
    </alternativeName>
</protein>
<keyword evidence="4" id="KW-0479">Metal-binding</keyword>
<keyword evidence="5" id="KW-0732">Signal</keyword>
<keyword evidence="3" id="KW-0964">Secreted</keyword>
<proteinExistence type="predicted"/>
<evidence type="ECO:0000313" key="11">
    <source>
        <dbReference type="Proteomes" id="UP000239863"/>
    </source>
</evidence>
<gene>
    <name evidence="10" type="ORF">BD821_11185</name>
</gene>
<dbReference type="STRING" id="37659.GCA_000703125_00225"/>
<dbReference type="Proteomes" id="UP000239863">
    <property type="component" value="Unassembled WGS sequence"/>
</dbReference>
<dbReference type="GO" id="GO:0034480">
    <property type="term" value="F:phosphatidylcholine phospholipase C activity"/>
    <property type="evidence" value="ECO:0007669"/>
    <property type="project" value="UniProtKB-EC"/>
</dbReference>
<dbReference type="InterPro" id="IPR001531">
    <property type="entry name" value="Zn_PLipaseC"/>
</dbReference>
<dbReference type="GO" id="GO:0008270">
    <property type="term" value="F:zinc ion binding"/>
    <property type="evidence" value="ECO:0007669"/>
    <property type="project" value="InterPro"/>
</dbReference>
<dbReference type="EC" id="3.1.4.3" evidence="1"/>